<feature type="region of interest" description="Disordered" evidence="1">
    <location>
        <begin position="79"/>
        <end position="98"/>
    </location>
</feature>
<feature type="region of interest" description="Disordered" evidence="1">
    <location>
        <begin position="147"/>
        <end position="238"/>
    </location>
</feature>
<dbReference type="AlphaFoldDB" id="A0A0H4T2T9"/>
<organism evidence="2">
    <name type="scientific">uncultured euryarchaeote Rifle_16ft_4_minimus_309</name>
    <dbReference type="NCBI Taxonomy" id="1665192"/>
    <lineage>
        <taxon>Archaea</taxon>
        <taxon>Methanobacteriati</taxon>
        <taxon>Methanobacteriota</taxon>
        <taxon>environmental samples</taxon>
    </lineage>
</organism>
<feature type="compositionally biased region" description="Polar residues" evidence="1">
    <location>
        <begin position="152"/>
        <end position="165"/>
    </location>
</feature>
<reference evidence="2" key="1">
    <citation type="journal article" date="2015" name="ISME J.">
        <title>Aquifer environment selects for microbial species cohorts in sediment and groundwater.</title>
        <authorList>
            <person name="Hug L.A."/>
            <person name="Thomas B.C."/>
            <person name="Brown C.T."/>
            <person name="Frischkorn K.R."/>
            <person name="Williams K.H."/>
            <person name="Tringe S.G."/>
            <person name="Banfield J.F."/>
        </authorList>
    </citation>
    <scope>NUCLEOTIDE SEQUENCE</scope>
</reference>
<proteinExistence type="predicted"/>
<feature type="compositionally biased region" description="Low complexity" evidence="1">
    <location>
        <begin position="85"/>
        <end position="97"/>
    </location>
</feature>
<dbReference type="EMBL" id="KT006986">
    <property type="protein sequence ID" value="AKQ01946.1"/>
    <property type="molecule type" value="Genomic_DNA"/>
</dbReference>
<evidence type="ECO:0000313" key="2">
    <source>
        <dbReference type="EMBL" id="AKQ01946.1"/>
    </source>
</evidence>
<protein>
    <submittedName>
        <fullName evidence="2">Uncharacterized protein</fullName>
    </submittedName>
</protein>
<sequence length="388" mass="42634">MGPGSAPALCGPTRSAPPESTHARLPPPAPTDSMSTTGIAIGNVSIIAFLVHEGRPRTMAERSALVPPMSKVTRSLRPVRRERATAAATPPAGPLRTMSTGRRTAWRCRTVPPDDFITWKSRPNPSARSSRYRATSGLMYASRTVVDERSYSRNSARTSWLTETGSPRRAFASRRSWSRRRNEKSSAIATDSAPLLRIARATRSTSRADGAFRTRPEASTRSARPKQRSRSTGGGGRAILKSYKEGRFCRPMVRRSSNPFVVTKAVRAPLRSRIAFVATVVPWAIAVAPSSRRPFRTAEDATGVEGIFVETTRPAWNATKSVNVPPTSTPTSTRAEWRIASSPLSARFPAFPRRRKPPHGRCHEFPLSFREPSMNCRYPSRSSSPCPL</sequence>
<accession>A0A0H4T2T9</accession>
<feature type="region of interest" description="Disordered" evidence="1">
    <location>
        <begin position="1"/>
        <end position="35"/>
    </location>
</feature>
<name>A0A0H4T2T9_9EURY</name>
<feature type="compositionally biased region" description="Low complexity" evidence="1">
    <location>
        <begin position="199"/>
        <end position="208"/>
    </location>
</feature>
<evidence type="ECO:0000256" key="1">
    <source>
        <dbReference type="SAM" id="MobiDB-lite"/>
    </source>
</evidence>